<dbReference type="STRING" id="1472767.AOX59_05990"/>
<dbReference type="InterPro" id="IPR018392">
    <property type="entry name" value="LysM"/>
</dbReference>
<protein>
    <recommendedName>
        <fullName evidence="2">LysM domain-containing protein</fullName>
    </recommendedName>
</protein>
<feature type="compositionally biased region" description="Basic and acidic residues" evidence="1">
    <location>
        <begin position="54"/>
        <end position="78"/>
    </location>
</feature>
<dbReference type="CDD" id="cd00118">
    <property type="entry name" value="LysM"/>
    <property type="match status" value="1"/>
</dbReference>
<sequence>MKIHIVQKGDTLWEIANQYGVDFEKVKQLNPQLSSPDMVMPGMKIKIPATSKPVKKEGEHKTISQKEKQKPDAEKPYKDTSPQPMPVIEEDDVKQPTDIKPQIPMKPKMPSMEHKMHDFPSPPKMPDDFKPEDESLEKQQMMHYQKQPPLPGIQPYHHMPPPMPHMHPVAPMQNDCGCGGPQPMPMPIHQHPIQMPMNQQPMMESMPYTQAPMQQMNQKSMPMHPGDMMKSSEPLEMPPKPMLDPGCNSYNSPGAMHPANMQQGFHYNQMPHHPHQQFSGDHMPKPPGFHENFRKEEDESSNE</sequence>
<reference evidence="3 4" key="1">
    <citation type="submission" date="2016-01" db="EMBL/GenBank/DDBJ databases">
        <title>Complete genome sequence of strain Lentibacillus amyloliquefaciens LAM0015T isolated from saline sediment.</title>
        <authorList>
            <person name="Wang J.-L."/>
            <person name="He M.-X."/>
        </authorList>
    </citation>
    <scope>NUCLEOTIDE SEQUENCE [LARGE SCALE GENOMIC DNA]</scope>
    <source>
        <strain evidence="3 4">LAM0015</strain>
    </source>
</reference>
<dbReference type="AlphaFoldDB" id="A0A0U4F5X3"/>
<dbReference type="EMBL" id="CP013862">
    <property type="protein sequence ID" value="ALX48195.1"/>
    <property type="molecule type" value="Genomic_DNA"/>
</dbReference>
<keyword evidence="4" id="KW-1185">Reference proteome</keyword>
<evidence type="ECO:0000313" key="4">
    <source>
        <dbReference type="Proteomes" id="UP000050331"/>
    </source>
</evidence>
<dbReference type="KEGG" id="lao:AOX59_05990"/>
<dbReference type="PROSITE" id="PS51782">
    <property type="entry name" value="LYSM"/>
    <property type="match status" value="1"/>
</dbReference>
<evidence type="ECO:0000259" key="2">
    <source>
        <dbReference type="PROSITE" id="PS51782"/>
    </source>
</evidence>
<evidence type="ECO:0000256" key="1">
    <source>
        <dbReference type="SAM" id="MobiDB-lite"/>
    </source>
</evidence>
<dbReference type="Proteomes" id="UP000050331">
    <property type="component" value="Chromosome"/>
</dbReference>
<feature type="region of interest" description="Disordered" evidence="1">
    <location>
        <begin position="34"/>
        <end position="115"/>
    </location>
</feature>
<evidence type="ECO:0000313" key="3">
    <source>
        <dbReference type="EMBL" id="ALX48195.1"/>
    </source>
</evidence>
<accession>A0A0U4F5X3</accession>
<dbReference type="Pfam" id="PF01476">
    <property type="entry name" value="LysM"/>
    <property type="match status" value="1"/>
</dbReference>
<feature type="compositionally biased region" description="Low complexity" evidence="1">
    <location>
        <begin position="99"/>
        <end position="110"/>
    </location>
</feature>
<name>A0A0U4F5X3_9BACI</name>
<dbReference type="RefSeq" id="WP_068443232.1">
    <property type="nucleotide sequence ID" value="NZ_CP013862.1"/>
</dbReference>
<dbReference type="NCBIfam" id="TIGR02899">
    <property type="entry name" value="spore_safA"/>
    <property type="match status" value="1"/>
</dbReference>
<organism evidence="3 4">
    <name type="scientific">Lentibacillus amyloliquefaciens</name>
    <dbReference type="NCBI Taxonomy" id="1472767"/>
    <lineage>
        <taxon>Bacteria</taxon>
        <taxon>Bacillati</taxon>
        <taxon>Bacillota</taxon>
        <taxon>Bacilli</taxon>
        <taxon>Bacillales</taxon>
        <taxon>Bacillaceae</taxon>
        <taxon>Lentibacillus</taxon>
    </lineage>
</organism>
<gene>
    <name evidence="3" type="ORF">AOX59_05990</name>
</gene>
<feature type="region of interest" description="Disordered" evidence="1">
    <location>
        <begin position="265"/>
        <end position="303"/>
    </location>
</feature>
<dbReference type="SMART" id="SM00257">
    <property type="entry name" value="LysM"/>
    <property type="match status" value="1"/>
</dbReference>
<proteinExistence type="predicted"/>
<dbReference type="SUPFAM" id="SSF54106">
    <property type="entry name" value="LysM domain"/>
    <property type="match status" value="1"/>
</dbReference>
<dbReference type="InterPro" id="IPR036779">
    <property type="entry name" value="LysM_dom_sf"/>
</dbReference>
<dbReference type="Gene3D" id="3.10.350.10">
    <property type="entry name" value="LysM domain"/>
    <property type="match status" value="1"/>
</dbReference>
<dbReference type="InterPro" id="IPR014248">
    <property type="entry name" value="Spore_coat_assembly_SafA"/>
</dbReference>
<feature type="domain" description="LysM" evidence="2">
    <location>
        <begin position="2"/>
        <end position="47"/>
    </location>
</feature>